<evidence type="ECO:0000313" key="6">
    <source>
        <dbReference type="Proteomes" id="UP000245992"/>
    </source>
</evidence>
<dbReference type="OrthoDB" id="9796770at2"/>
<evidence type="ECO:0000256" key="2">
    <source>
        <dbReference type="ARBA" id="ARBA00022801"/>
    </source>
</evidence>
<dbReference type="InterPro" id="IPR050266">
    <property type="entry name" value="AB_hydrolase_sf"/>
</dbReference>
<dbReference type="Pfam" id="PF00561">
    <property type="entry name" value="Abhydrolase_1"/>
    <property type="match status" value="1"/>
</dbReference>
<dbReference type="GO" id="GO:0016020">
    <property type="term" value="C:membrane"/>
    <property type="evidence" value="ECO:0007669"/>
    <property type="project" value="TreeGrafter"/>
</dbReference>
<reference evidence="5 6" key="1">
    <citation type="submission" date="2013-12" db="EMBL/GenBank/DDBJ databases">
        <title>Annotated genome of Streptomyces scopuliridis.</title>
        <authorList>
            <person name="Olson J.B."/>
        </authorList>
    </citation>
    <scope>NUCLEOTIDE SEQUENCE [LARGE SCALE GENOMIC DNA]</scope>
    <source>
        <strain evidence="5 6">RB72</strain>
    </source>
</reference>
<keyword evidence="6" id="KW-1185">Reference proteome</keyword>
<dbReference type="PANTHER" id="PTHR43798">
    <property type="entry name" value="MONOACYLGLYCEROL LIPASE"/>
    <property type="match status" value="1"/>
</dbReference>
<gene>
    <name evidence="5" type="ORF">Y717_25540</name>
</gene>
<dbReference type="InterPro" id="IPR002410">
    <property type="entry name" value="Peptidase_S33"/>
</dbReference>
<proteinExistence type="inferred from homology"/>
<dbReference type="InterPro" id="IPR029058">
    <property type="entry name" value="AB_hydrolase_fold"/>
</dbReference>
<dbReference type="AlphaFoldDB" id="A0A2T7TCV3"/>
<keyword evidence="2" id="KW-0378">Hydrolase</keyword>
<evidence type="ECO:0000259" key="4">
    <source>
        <dbReference type="Pfam" id="PF00561"/>
    </source>
</evidence>
<evidence type="ECO:0000256" key="3">
    <source>
        <dbReference type="SAM" id="MobiDB-lite"/>
    </source>
</evidence>
<feature type="compositionally biased region" description="Polar residues" evidence="3">
    <location>
        <begin position="68"/>
        <end position="80"/>
    </location>
</feature>
<feature type="region of interest" description="Disordered" evidence="3">
    <location>
        <begin position="59"/>
        <end position="80"/>
    </location>
</feature>
<accession>A0A2T7TCV3</accession>
<dbReference type="GO" id="GO:0004177">
    <property type="term" value="F:aminopeptidase activity"/>
    <property type="evidence" value="ECO:0007669"/>
    <property type="project" value="UniProtKB-EC"/>
</dbReference>
<name>A0A2T7TCV3_9ACTN</name>
<dbReference type="Gene3D" id="3.40.50.1820">
    <property type="entry name" value="alpha/beta hydrolase"/>
    <property type="match status" value="1"/>
</dbReference>
<dbReference type="GO" id="GO:0006508">
    <property type="term" value="P:proteolysis"/>
    <property type="evidence" value="ECO:0007669"/>
    <property type="project" value="InterPro"/>
</dbReference>
<protein>
    <recommendedName>
        <fullName evidence="4">AB hydrolase-1 domain-containing protein</fullName>
    </recommendedName>
</protein>
<dbReference type="InterPro" id="IPR000073">
    <property type="entry name" value="AB_hydrolase_1"/>
</dbReference>
<evidence type="ECO:0000256" key="1">
    <source>
        <dbReference type="ARBA" id="ARBA00010088"/>
    </source>
</evidence>
<comment type="caution">
    <text evidence="5">The sequence shown here is derived from an EMBL/GenBank/DDBJ whole genome shotgun (WGS) entry which is preliminary data.</text>
</comment>
<organism evidence="5 6">
    <name type="scientific">Streptomyces scopuliridis RB72</name>
    <dbReference type="NCBI Taxonomy" id="1440053"/>
    <lineage>
        <taxon>Bacteria</taxon>
        <taxon>Bacillati</taxon>
        <taxon>Actinomycetota</taxon>
        <taxon>Actinomycetes</taxon>
        <taxon>Kitasatosporales</taxon>
        <taxon>Streptomycetaceae</taxon>
        <taxon>Streptomyces</taxon>
    </lineage>
</organism>
<dbReference type="PANTHER" id="PTHR43798:SF31">
    <property type="entry name" value="AB HYDROLASE SUPERFAMILY PROTEIN YCLE"/>
    <property type="match status" value="1"/>
</dbReference>
<dbReference type="Proteomes" id="UP000245992">
    <property type="component" value="Unassembled WGS sequence"/>
</dbReference>
<feature type="domain" description="AB hydrolase-1" evidence="4">
    <location>
        <begin position="34"/>
        <end position="276"/>
    </location>
</feature>
<dbReference type="PRINTS" id="PR00793">
    <property type="entry name" value="PROAMNOPTASE"/>
</dbReference>
<dbReference type="SUPFAM" id="SSF53474">
    <property type="entry name" value="alpha/beta-Hydrolases"/>
    <property type="match status" value="1"/>
</dbReference>
<dbReference type="RefSeq" id="WP_030353653.1">
    <property type="nucleotide sequence ID" value="NZ_AZSP01000051.1"/>
</dbReference>
<evidence type="ECO:0000313" key="5">
    <source>
        <dbReference type="EMBL" id="PVE12963.1"/>
    </source>
</evidence>
<dbReference type="STRING" id="1440053.GCA_000718095_04653"/>
<comment type="similarity">
    <text evidence="1">Belongs to the peptidase S33 family.</text>
</comment>
<dbReference type="EMBL" id="AZSP01000051">
    <property type="protein sequence ID" value="PVE12963.1"/>
    <property type="molecule type" value="Genomic_DNA"/>
</dbReference>
<sequence length="302" mass="33400">MDETAATGDRDETVLTDDGVRLWATRTGGGAGEPVILCHGGPGLWDTLEEPAALLPDTPAYRWDQRGSGRSQRSGPYSTDRSVADLDAVRRHFGLERVTLLGHSWGARLALAYALDHPALVSGLIYVSGTGIDDDSTWHPAYKEAFHRKLGERRGRRECWEELRERGDGRTEAEDREYAILQWSVDFADRDRAREHAEAMATPWFGVNYTCNATIGAELRRPGATHGLRERCAALRVPVLIVDGEDDIRPRWSVDSLEGALPDVTRTMLAGAGHMPWTEDPEGFRTAVGAFLRGVSHRGDSR</sequence>